<proteinExistence type="predicted"/>
<keyword evidence="1" id="KW-1185">Reference proteome</keyword>
<dbReference type="RefSeq" id="XP_075080480.1">
    <property type="nucleotide sequence ID" value="XM_075224379.1"/>
</dbReference>
<evidence type="ECO:0000313" key="1">
    <source>
        <dbReference type="Proteomes" id="UP000790787"/>
    </source>
</evidence>
<sequence>MYRDTRSHRPGVDEVVSTVKFVDISILEGVHCSKVGTALAFSLDDRDEDTASFHRGTILEVLAIAVVDVTAMMPSEQRLKIVFHYFVPGNAETICIRQNQSVHFLIVKGCDASILIDHKGSERKAKATAARDATIAVGGPFWMVPYGRKDGRVSYANEADLVPMGREKITDLLEFYQPKGLNILDLVVLSGQSQLSLSLPT</sequence>
<gene>
    <name evidence="2" type="primary">LOC107813496</name>
</gene>
<reference evidence="1" key="1">
    <citation type="journal article" date="2014" name="Nat. Commun.">
        <title>The tobacco genome sequence and its comparison with those of tomato and potato.</title>
        <authorList>
            <person name="Sierro N."/>
            <person name="Battey J.N."/>
            <person name="Ouadi S."/>
            <person name="Bakaher N."/>
            <person name="Bovet L."/>
            <person name="Willig A."/>
            <person name="Goepfert S."/>
            <person name="Peitsch M.C."/>
            <person name="Ivanov N.V."/>
        </authorList>
    </citation>
    <scope>NUCLEOTIDE SEQUENCE [LARGE SCALE GENOMIC DNA]</scope>
</reference>
<evidence type="ECO:0000313" key="2">
    <source>
        <dbReference type="RefSeq" id="XP_075080480.1"/>
    </source>
</evidence>
<organism evidence="1 2">
    <name type="scientific">Nicotiana tabacum</name>
    <name type="common">Common tobacco</name>
    <dbReference type="NCBI Taxonomy" id="4097"/>
    <lineage>
        <taxon>Eukaryota</taxon>
        <taxon>Viridiplantae</taxon>
        <taxon>Streptophyta</taxon>
        <taxon>Embryophyta</taxon>
        <taxon>Tracheophyta</taxon>
        <taxon>Spermatophyta</taxon>
        <taxon>Magnoliopsida</taxon>
        <taxon>eudicotyledons</taxon>
        <taxon>Gunneridae</taxon>
        <taxon>Pentapetalae</taxon>
        <taxon>asterids</taxon>
        <taxon>lamiids</taxon>
        <taxon>Solanales</taxon>
        <taxon>Solanaceae</taxon>
        <taxon>Nicotianoideae</taxon>
        <taxon>Nicotianeae</taxon>
        <taxon>Nicotiana</taxon>
    </lineage>
</organism>
<dbReference type="Proteomes" id="UP000790787">
    <property type="component" value="Chromosome 11"/>
</dbReference>
<protein>
    <submittedName>
        <fullName evidence="2">Peroxidase 30-like</fullName>
    </submittedName>
</protein>
<name>A0AC58S657_TOBAC</name>
<reference evidence="2" key="2">
    <citation type="submission" date="2025-08" db="UniProtKB">
        <authorList>
            <consortium name="RefSeq"/>
        </authorList>
    </citation>
    <scope>IDENTIFICATION</scope>
    <source>
        <tissue evidence="2">Leaf</tissue>
    </source>
</reference>
<accession>A0AC58S657</accession>